<comment type="subunit">
    <text evidence="3">Part of the 50S ribosomal subunit. Forms a cluster with proteins L3 and L19. In the 70S ribosome, L14 and L19 interact and together make contacts with the 16S rRNA in bridges B5 and B8.</text>
</comment>
<keyword evidence="3 5" id="KW-0699">rRNA-binding</keyword>
<organism evidence="6 7">
    <name type="scientific">Candidatus Woykebacteria bacterium RBG_16_44_10</name>
    <dbReference type="NCBI Taxonomy" id="1802597"/>
    <lineage>
        <taxon>Bacteria</taxon>
        <taxon>Candidatus Woykeibacteriota</taxon>
    </lineage>
</organism>
<dbReference type="Proteomes" id="UP000177588">
    <property type="component" value="Unassembled WGS sequence"/>
</dbReference>
<evidence type="ECO:0000256" key="3">
    <source>
        <dbReference type="HAMAP-Rule" id="MF_01367"/>
    </source>
</evidence>
<dbReference type="AlphaFoldDB" id="A0A1G1WE88"/>
<dbReference type="STRING" id="1802597.A2Z24_02720"/>
<comment type="caution">
    <text evidence="6">The sequence shown here is derived from an EMBL/GenBank/DDBJ whole genome shotgun (WGS) entry which is preliminary data.</text>
</comment>
<dbReference type="InterPro" id="IPR019972">
    <property type="entry name" value="Ribosomal_uL14_CS"/>
</dbReference>
<dbReference type="Gene3D" id="2.40.150.20">
    <property type="entry name" value="Ribosomal protein L14"/>
    <property type="match status" value="1"/>
</dbReference>
<dbReference type="GO" id="GO:0003735">
    <property type="term" value="F:structural constituent of ribosome"/>
    <property type="evidence" value="ECO:0007669"/>
    <property type="project" value="InterPro"/>
</dbReference>
<evidence type="ECO:0000256" key="2">
    <source>
        <dbReference type="ARBA" id="ARBA00023274"/>
    </source>
</evidence>
<accession>A0A1G1WE88</accession>
<dbReference type="InterPro" id="IPR000218">
    <property type="entry name" value="Ribosomal_uL14"/>
</dbReference>
<dbReference type="PANTHER" id="PTHR11761">
    <property type="entry name" value="50S/60S RIBOSOMAL PROTEIN L14/L23"/>
    <property type="match status" value="1"/>
</dbReference>
<reference evidence="6 7" key="1">
    <citation type="journal article" date="2016" name="Nat. Commun.">
        <title>Thousands of microbial genomes shed light on interconnected biogeochemical processes in an aquifer system.</title>
        <authorList>
            <person name="Anantharaman K."/>
            <person name="Brown C.T."/>
            <person name="Hug L.A."/>
            <person name="Sharon I."/>
            <person name="Castelle C.J."/>
            <person name="Probst A.J."/>
            <person name="Thomas B.C."/>
            <person name="Singh A."/>
            <person name="Wilkins M.J."/>
            <person name="Karaoz U."/>
            <person name="Brodie E.L."/>
            <person name="Williams K.H."/>
            <person name="Hubbard S.S."/>
            <person name="Banfield J.F."/>
        </authorList>
    </citation>
    <scope>NUCLEOTIDE SEQUENCE [LARGE SCALE GENOMIC DNA]</scope>
</reference>
<dbReference type="NCBIfam" id="TIGR01067">
    <property type="entry name" value="rplN_bact"/>
    <property type="match status" value="1"/>
</dbReference>
<dbReference type="GO" id="GO:0006412">
    <property type="term" value="P:translation"/>
    <property type="evidence" value="ECO:0007669"/>
    <property type="project" value="UniProtKB-UniRule"/>
</dbReference>
<dbReference type="InterPro" id="IPR036853">
    <property type="entry name" value="Ribosomal_uL14_sf"/>
</dbReference>
<evidence type="ECO:0000256" key="4">
    <source>
        <dbReference type="RuleBase" id="RU003949"/>
    </source>
</evidence>
<dbReference type="HAMAP" id="MF_01367">
    <property type="entry name" value="Ribosomal_uL14"/>
    <property type="match status" value="1"/>
</dbReference>
<dbReference type="SMART" id="SM01374">
    <property type="entry name" value="Ribosomal_L14"/>
    <property type="match status" value="1"/>
</dbReference>
<gene>
    <name evidence="3" type="primary">rplN</name>
    <name evidence="6" type="ORF">A2Z24_02720</name>
</gene>
<dbReference type="PROSITE" id="PS00049">
    <property type="entry name" value="RIBOSOMAL_L14"/>
    <property type="match status" value="1"/>
</dbReference>
<keyword evidence="1 3" id="KW-0689">Ribosomal protein</keyword>
<dbReference type="CDD" id="cd00337">
    <property type="entry name" value="Ribosomal_uL14"/>
    <property type="match status" value="1"/>
</dbReference>
<proteinExistence type="inferred from homology"/>
<evidence type="ECO:0000256" key="5">
    <source>
        <dbReference type="RuleBase" id="RU003950"/>
    </source>
</evidence>
<protein>
    <recommendedName>
        <fullName evidence="3">Large ribosomal subunit protein uL14</fullName>
    </recommendedName>
</protein>
<dbReference type="PANTHER" id="PTHR11761:SF3">
    <property type="entry name" value="LARGE RIBOSOMAL SUBUNIT PROTEIN UL14M"/>
    <property type="match status" value="1"/>
</dbReference>
<dbReference type="GO" id="GO:0070180">
    <property type="term" value="F:large ribosomal subunit rRNA binding"/>
    <property type="evidence" value="ECO:0007669"/>
    <property type="project" value="TreeGrafter"/>
</dbReference>
<dbReference type="EMBL" id="MHCT01000017">
    <property type="protein sequence ID" value="OGY26003.1"/>
    <property type="molecule type" value="Genomic_DNA"/>
</dbReference>
<dbReference type="Pfam" id="PF00238">
    <property type="entry name" value="Ribosomal_L14"/>
    <property type="match status" value="1"/>
</dbReference>
<name>A0A1G1WE88_9BACT</name>
<dbReference type="InterPro" id="IPR005745">
    <property type="entry name" value="Ribosomal_uL14_bac-type"/>
</dbReference>
<comment type="similarity">
    <text evidence="3 4">Belongs to the universal ribosomal protein uL14 family.</text>
</comment>
<evidence type="ECO:0000313" key="6">
    <source>
        <dbReference type="EMBL" id="OGY26003.1"/>
    </source>
</evidence>
<sequence>MIQSRSILIVADNSGAKKLMMIGFPGKGNKKIARVGEVITGVVKLADPRGSVKDGEMVRAIIVRAKKEIRRRDGSYIRFDENAAVVIDAHGNPRGSRIFGPIAREVRERGFLKIASLAPEVI</sequence>
<dbReference type="SUPFAM" id="SSF50193">
    <property type="entry name" value="Ribosomal protein L14"/>
    <property type="match status" value="1"/>
</dbReference>
<evidence type="ECO:0000256" key="1">
    <source>
        <dbReference type="ARBA" id="ARBA00022980"/>
    </source>
</evidence>
<keyword evidence="2 3" id="KW-0687">Ribonucleoprotein</keyword>
<dbReference type="GO" id="GO:0022625">
    <property type="term" value="C:cytosolic large ribosomal subunit"/>
    <property type="evidence" value="ECO:0007669"/>
    <property type="project" value="TreeGrafter"/>
</dbReference>
<keyword evidence="3 5" id="KW-0694">RNA-binding</keyword>
<evidence type="ECO:0000313" key="7">
    <source>
        <dbReference type="Proteomes" id="UP000177588"/>
    </source>
</evidence>
<comment type="function">
    <text evidence="3 5">Binds to 23S rRNA. Forms part of two intersubunit bridges in the 70S ribosome.</text>
</comment>